<dbReference type="Pfam" id="PF09997">
    <property type="entry name" value="DUF2238"/>
    <property type="match status" value="1"/>
</dbReference>
<keyword evidence="1" id="KW-0812">Transmembrane</keyword>
<dbReference type="InterPro" id="IPR014509">
    <property type="entry name" value="YjdF-like"/>
</dbReference>
<keyword evidence="1" id="KW-0472">Membrane</keyword>
<evidence type="ECO:0000313" key="2">
    <source>
        <dbReference type="EMBL" id="HEN15034.1"/>
    </source>
</evidence>
<proteinExistence type="predicted"/>
<keyword evidence="1" id="KW-1133">Transmembrane helix</keyword>
<organism evidence="2">
    <name type="scientific">Schlesneria paludicola</name>
    <dbReference type="NCBI Taxonomy" id="360056"/>
    <lineage>
        <taxon>Bacteria</taxon>
        <taxon>Pseudomonadati</taxon>
        <taxon>Planctomycetota</taxon>
        <taxon>Planctomycetia</taxon>
        <taxon>Planctomycetales</taxon>
        <taxon>Planctomycetaceae</taxon>
        <taxon>Schlesneria</taxon>
    </lineage>
</organism>
<reference evidence="2" key="1">
    <citation type="journal article" date="2020" name="mSystems">
        <title>Genome- and Community-Level Interaction Insights into Carbon Utilization and Element Cycling Functions of Hydrothermarchaeota in Hydrothermal Sediment.</title>
        <authorList>
            <person name="Zhou Z."/>
            <person name="Liu Y."/>
            <person name="Xu W."/>
            <person name="Pan J."/>
            <person name="Luo Z.H."/>
            <person name="Li M."/>
        </authorList>
    </citation>
    <scope>NUCLEOTIDE SEQUENCE [LARGE SCALE GENOMIC DNA]</scope>
    <source>
        <strain evidence="2">SpSt-339</strain>
    </source>
</reference>
<feature type="transmembrane region" description="Helical" evidence="1">
    <location>
        <begin position="23"/>
        <end position="44"/>
    </location>
</feature>
<accession>A0A7C2NZV1</accession>
<protein>
    <recommendedName>
        <fullName evidence="3">VanZ-like domain-containing protein</fullName>
    </recommendedName>
</protein>
<comment type="caution">
    <text evidence="2">The sequence shown here is derived from an EMBL/GenBank/DDBJ whole genome shotgun (WGS) entry which is preliminary data.</text>
</comment>
<evidence type="ECO:0000256" key="1">
    <source>
        <dbReference type="SAM" id="Phobius"/>
    </source>
</evidence>
<gene>
    <name evidence="2" type="ORF">ENQ76_06140</name>
</gene>
<dbReference type="EMBL" id="DSOK01000178">
    <property type="protein sequence ID" value="HEN15034.1"/>
    <property type="molecule type" value="Genomic_DNA"/>
</dbReference>
<feature type="transmembrane region" description="Helical" evidence="1">
    <location>
        <begin position="65"/>
        <end position="86"/>
    </location>
</feature>
<sequence>MLVSLVGFLAAYAVHMSGKVRLTGPILGLFTVVFGNALGAWWEIAEFLVDKTLKKNTQYGLDNTMIDLINNLFGSLVAAGLGWVYLKVTRREDRRQLAEPLAAVMGPLLSGEIPDEQDNQASIRSSCKG</sequence>
<evidence type="ECO:0008006" key="3">
    <source>
        <dbReference type="Google" id="ProtNLM"/>
    </source>
</evidence>
<name>A0A7C2NZV1_9PLAN</name>
<dbReference type="AlphaFoldDB" id="A0A7C2NZV1"/>